<evidence type="ECO:0000313" key="2">
    <source>
        <dbReference type="Proteomes" id="UP000282423"/>
    </source>
</evidence>
<dbReference type="Proteomes" id="UP000282423">
    <property type="component" value="Unassembled WGS sequence"/>
</dbReference>
<reference evidence="1 2" key="1">
    <citation type="submission" date="2018-10" db="EMBL/GenBank/DDBJ databases">
        <title>Sphingobacterium sp. M05W1-28.</title>
        <authorList>
            <person name="Cai H."/>
        </authorList>
    </citation>
    <scope>NUCLEOTIDE SEQUENCE [LARGE SCALE GENOMIC DNA]</scope>
    <source>
        <strain evidence="1 2">M05W1-28</strain>
    </source>
</reference>
<protein>
    <submittedName>
        <fullName evidence="1">Uncharacterized protein</fullName>
    </submittedName>
</protein>
<dbReference type="RefSeq" id="WP_121120677.1">
    <property type="nucleotide sequence ID" value="NZ_RBWS01000001.1"/>
</dbReference>
<proteinExistence type="predicted"/>
<dbReference type="EMBL" id="RBWS01000001">
    <property type="protein sequence ID" value="RKO73348.1"/>
    <property type="molecule type" value="Genomic_DNA"/>
</dbReference>
<name>A0A420W424_9SPHI</name>
<organism evidence="1 2">
    <name type="scientific">Sphingobacterium puteale</name>
    <dbReference type="NCBI Taxonomy" id="2420510"/>
    <lineage>
        <taxon>Bacteria</taxon>
        <taxon>Pseudomonadati</taxon>
        <taxon>Bacteroidota</taxon>
        <taxon>Sphingobacteriia</taxon>
        <taxon>Sphingobacteriales</taxon>
        <taxon>Sphingobacteriaceae</taxon>
        <taxon>Sphingobacterium</taxon>
    </lineage>
</organism>
<dbReference type="AlphaFoldDB" id="A0A420W424"/>
<comment type="caution">
    <text evidence="1">The sequence shown here is derived from an EMBL/GenBank/DDBJ whole genome shotgun (WGS) entry which is preliminary data.</text>
</comment>
<keyword evidence="2" id="KW-1185">Reference proteome</keyword>
<accession>A0A420W424</accession>
<sequence length="61" mass="6769">MKNRLSKTQPIFFLSYKKNKVPSGIFPLYKMNGDAFCTVENDDRRLSGGEAAAQINGLSLS</sequence>
<gene>
    <name evidence="1" type="ORF">D7322_01380</name>
</gene>
<evidence type="ECO:0000313" key="1">
    <source>
        <dbReference type="EMBL" id="RKO73348.1"/>
    </source>
</evidence>